<dbReference type="EMBL" id="CP092900">
    <property type="protein sequence ID" value="UTC24481.1"/>
    <property type="molecule type" value="Genomic_DNA"/>
</dbReference>
<proteinExistence type="predicted"/>
<organism evidence="1 2">
    <name type="scientific">Candidatus Comchoanobacter bicostacola</name>
    <dbReference type="NCBI Taxonomy" id="2919598"/>
    <lineage>
        <taxon>Bacteria</taxon>
        <taxon>Pseudomonadati</taxon>
        <taxon>Pseudomonadota</taxon>
        <taxon>Gammaproteobacteria</taxon>
        <taxon>Candidatus Comchoanobacterales</taxon>
        <taxon>Candidatus Comchoanobacteraceae</taxon>
        <taxon>Candidatus Comchoanobacter</taxon>
    </lineage>
</organism>
<reference evidence="1 2" key="1">
    <citation type="journal article" date="2022" name="Nat. Microbiol.">
        <title>The microbiome of a bacterivorous marine choanoflagellate contains a resource-demanding obligate bacterial associate.</title>
        <authorList>
            <person name="Needham D.M."/>
            <person name="Poirier C."/>
            <person name="Bachy C."/>
            <person name="George E.E."/>
            <person name="Wilken S."/>
            <person name="Yung C.C.M."/>
            <person name="Limardo A.J."/>
            <person name="Morando M."/>
            <person name="Sudek L."/>
            <person name="Malmstrom R.R."/>
            <person name="Keeling P.J."/>
            <person name="Santoro A.E."/>
            <person name="Worden A.Z."/>
        </authorList>
    </citation>
    <scope>NUCLEOTIDE SEQUENCE [LARGE SCALE GENOMIC DNA]</scope>
    <source>
        <strain evidence="1 2">Comchoano-1</strain>
    </source>
</reference>
<dbReference type="RefSeq" id="WP_258568265.1">
    <property type="nucleotide sequence ID" value="NZ_CP092900.1"/>
</dbReference>
<evidence type="ECO:0000313" key="1">
    <source>
        <dbReference type="EMBL" id="UTC24481.1"/>
    </source>
</evidence>
<protein>
    <submittedName>
        <fullName evidence="1">Uncharacterized protein</fullName>
    </submittedName>
</protein>
<gene>
    <name evidence="1" type="ORF">MMH89_04515</name>
</gene>
<sequence length="161" mass="17538">MKVIKILLLACSCVIADDFLDLSISVQNDSSSAVDVMFEQIPGRAGHLHDGRGVSVVEWPWIQVSPDSYQVMNGSVFSDEGTIFNIHIFGKTEPSETDRLLLQIKSNQVEYIDSIKCKVHSGSLVCSDGGRVSARATSGLAGHELLIMISGSGEKPFWIQK</sequence>
<keyword evidence="2" id="KW-1185">Reference proteome</keyword>
<accession>A0ABY5DIQ0</accession>
<evidence type="ECO:0000313" key="2">
    <source>
        <dbReference type="Proteomes" id="UP001055955"/>
    </source>
</evidence>
<dbReference type="Proteomes" id="UP001055955">
    <property type="component" value="Chromosome"/>
</dbReference>
<name>A0ABY5DIQ0_9GAMM</name>